<dbReference type="SUPFAM" id="SSF50998">
    <property type="entry name" value="Quinoprotein alcohol dehydrogenase-like"/>
    <property type="match status" value="1"/>
</dbReference>
<gene>
    <name evidence="2" type="ORF">OG398_23030</name>
</gene>
<proteinExistence type="predicted"/>
<dbReference type="InterPro" id="IPR011047">
    <property type="entry name" value="Quinoprotein_ADH-like_sf"/>
</dbReference>
<reference evidence="2" key="1">
    <citation type="submission" date="2022-10" db="EMBL/GenBank/DDBJ databases">
        <title>The complete genomes of actinobacterial strains from the NBC collection.</title>
        <authorList>
            <person name="Joergensen T.S."/>
            <person name="Alvarez Arevalo M."/>
            <person name="Sterndorff E.B."/>
            <person name="Faurdal D."/>
            <person name="Vuksanovic O."/>
            <person name="Mourched A.-S."/>
            <person name="Charusanti P."/>
            <person name="Shaw S."/>
            <person name="Blin K."/>
            <person name="Weber T."/>
        </authorList>
    </citation>
    <scope>NUCLEOTIDE SEQUENCE</scope>
    <source>
        <strain evidence="2">NBC_00008</strain>
    </source>
</reference>
<dbReference type="Gene3D" id="2.130.10.10">
    <property type="entry name" value="YVTN repeat-like/Quinoprotein amine dehydrogenase"/>
    <property type="match status" value="1"/>
</dbReference>
<protein>
    <submittedName>
        <fullName evidence="2">Uncharacterized protein</fullName>
    </submittedName>
</protein>
<feature type="region of interest" description="Disordered" evidence="1">
    <location>
        <begin position="136"/>
        <end position="165"/>
    </location>
</feature>
<evidence type="ECO:0000313" key="2">
    <source>
        <dbReference type="EMBL" id="WTW70932.1"/>
    </source>
</evidence>
<evidence type="ECO:0000256" key="1">
    <source>
        <dbReference type="SAM" id="MobiDB-lite"/>
    </source>
</evidence>
<accession>A0AAU2VUR6</accession>
<dbReference type="AlphaFoldDB" id="A0AAU2VUR6"/>
<dbReference type="InterPro" id="IPR015943">
    <property type="entry name" value="WD40/YVTN_repeat-like_dom_sf"/>
</dbReference>
<name>A0AAU2VUR6_9ACTN</name>
<organism evidence="2">
    <name type="scientific">Streptomyces sp. NBC_00008</name>
    <dbReference type="NCBI Taxonomy" id="2903610"/>
    <lineage>
        <taxon>Bacteria</taxon>
        <taxon>Bacillati</taxon>
        <taxon>Actinomycetota</taxon>
        <taxon>Actinomycetes</taxon>
        <taxon>Kitasatosporales</taxon>
        <taxon>Streptomycetaceae</taxon>
        <taxon>Streptomyces</taxon>
    </lineage>
</organism>
<sequence>MTGSAQCGKSSLLAWLVRHGFRAGTIRDRAVHAVVPMDGVGIQGAVWALSSQLGVTARTTGDLVSILKPDSRRTVIVLPDLHAGIGGAADFAELVIGLTSLSQVRLITEVRNTNVLFPELQTAAPAVMDLDERQWNGPARAQPKPDGQVRHPEPVSPAPDLDDPASVCSANPVRVTAGYEATESNHGGLRTAWMRAGQALLQDQPPAERALILQTLLGDSADPRLASRLARLAAGSAWELLWSRVSGDITPPWPGPVSALTAGAGPLDGQALLSDHLGVLRTVDLANASPTGRLAEPVKETIALCALPDATVLTLNHEGLHAQKPDQPVQESGPPTLLDDGPTPMEQAIEIFNTTLSGSTSTAMAATAECLAMGAADGSVHAIGLNTTDSAVLTEQLHHGSVTSLAAVTLPLGDNKTTAVLLYSGGADGCVRAWAPGHEPQKAPVAERPCPVTALSAVHTTDGPRLAIAWSDGLIGYHRLESGAAASLGPGLRANGLIMTADGDLVVGTNEAVFRLTPR</sequence>
<dbReference type="EMBL" id="CP108313">
    <property type="protein sequence ID" value="WTW70932.1"/>
    <property type="molecule type" value="Genomic_DNA"/>
</dbReference>